<evidence type="ECO:0000313" key="2">
    <source>
        <dbReference type="EMBL" id="KAK9695442.1"/>
    </source>
</evidence>
<reference evidence="2 3" key="1">
    <citation type="journal article" date="2024" name="BMC Genomics">
        <title>De novo assembly and annotation of Popillia japonica's genome with initial clues to its potential as an invasive pest.</title>
        <authorList>
            <person name="Cucini C."/>
            <person name="Boschi S."/>
            <person name="Funari R."/>
            <person name="Cardaioli E."/>
            <person name="Iannotti N."/>
            <person name="Marturano G."/>
            <person name="Paoli F."/>
            <person name="Bruttini M."/>
            <person name="Carapelli A."/>
            <person name="Frati F."/>
            <person name="Nardi F."/>
        </authorList>
    </citation>
    <scope>NUCLEOTIDE SEQUENCE [LARGE SCALE GENOMIC DNA]</scope>
    <source>
        <strain evidence="2">DMR45628</strain>
    </source>
</reference>
<dbReference type="Proteomes" id="UP001458880">
    <property type="component" value="Unassembled WGS sequence"/>
</dbReference>
<feature type="region of interest" description="Disordered" evidence="1">
    <location>
        <begin position="1"/>
        <end position="47"/>
    </location>
</feature>
<evidence type="ECO:0000313" key="3">
    <source>
        <dbReference type="Proteomes" id="UP001458880"/>
    </source>
</evidence>
<accession>A0AAW1IYL5</accession>
<feature type="region of interest" description="Disordered" evidence="1">
    <location>
        <begin position="183"/>
        <end position="327"/>
    </location>
</feature>
<feature type="compositionally biased region" description="Basic and acidic residues" evidence="1">
    <location>
        <begin position="211"/>
        <end position="225"/>
    </location>
</feature>
<dbReference type="AlphaFoldDB" id="A0AAW1IYL5"/>
<protein>
    <submittedName>
        <fullName evidence="2">Uncharacterized protein</fullName>
    </submittedName>
</protein>
<evidence type="ECO:0000256" key="1">
    <source>
        <dbReference type="SAM" id="MobiDB-lite"/>
    </source>
</evidence>
<feature type="compositionally biased region" description="Polar residues" evidence="1">
    <location>
        <begin position="317"/>
        <end position="327"/>
    </location>
</feature>
<gene>
    <name evidence="2" type="ORF">QE152_g32558</name>
</gene>
<comment type="caution">
    <text evidence="2">The sequence shown here is derived from an EMBL/GenBank/DDBJ whole genome shotgun (WGS) entry which is preliminary data.</text>
</comment>
<dbReference type="EMBL" id="JASPKY010000481">
    <property type="protein sequence ID" value="KAK9695442.1"/>
    <property type="molecule type" value="Genomic_DNA"/>
</dbReference>
<feature type="compositionally biased region" description="Basic and acidic residues" evidence="1">
    <location>
        <begin position="271"/>
        <end position="285"/>
    </location>
</feature>
<sequence length="446" mass="49851">MILQDLGPPVLFNDTARSRSPSPSPFSKIHDRRPSSPTLSTTTDKNSLLKRGSLPWSAPLALAISDEKENVNKPLPSITAVASITGIAAASIVLPQSLISKRTAEEEARVVADHYADIVRSYSQKKDKPLGTAVRNYEVDEIELTSSPSPPPLSPQHSKISSIQNTEVPLPSLKEATSQIYNSKMAPPKQITEIKQPPIYNTEPRPYVIGQEDRKSSAFHTDENMKNYSDNSRSRTNSSSSSQRSYSPTKRGRIRTGSPTVLNKDVLAFRIGRDPKPKEEKKEPSRPPSRTRTPSKSPGRRKKSSESPRRWPPVEVSTFSTQTETPPVLQNSQLSIERKKAPKMKEIMTQTSACLDNFIADTAAKISAPFKKLTDEQLKKHAQNTVRTTVDYVTDLAMFVVACWLYLFNNELLAIPVLLVMVYRQLQAEVSKRIPKWLIPKRKKET</sequence>
<name>A0AAW1IYL5_POPJA</name>
<organism evidence="2 3">
    <name type="scientific">Popillia japonica</name>
    <name type="common">Japanese beetle</name>
    <dbReference type="NCBI Taxonomy" id="7064"/>
    <lineage>
        <taxon>Eukaryota</taxon>
        <taxon>Metazoa</taxon>
        <taxon>Ecdysozoa</taxon>
        <taxon>Arthropoda</taxon>
        <taxon>Hexapoda</taxon>
        <taxon>Insecta</taxon>
        <taxon>Pterygota</taxon>
        <taxon>Neoptera</taxon>
        <taxon>Endopterygota</taxon>
        <taxon>Coleoptera</taxon>
        <taxon>Polyphaga</taxon>
        <taxon>Scarabaeiformia</taxon>
        <taxon>Scarabaeidae</taxon>
        <taxon>Rutelinae</taxon>
        <taxon>Popillia</taxon>
    </lineage>
</organism>
<feature type="compositionally biased region" description="Low complexity" evidence="1">
    <location>
        <begin position="227"/>
        <end position="247"/>
    </location>
</feature>
<feature type="compositionally biased region" description="Low complexity" evidence="1">
    <location>
        <begin position="18"/>
        <end position="27"/>
    </location>
</feature>
<keyword evidence="3" id="KW-1185">Reference proteome</keyword>
<feature type="compositionally biased region" description="Low complexity" evidence="1">
    <location>
        <begin position="288"/>
        <end position="297"/>
    </location>
</feature>
<proteinExistence type="predicted"/>